<evidence type="ECO:0000313" key="3">
    <source>
        <dbReference type="Ensembl" id="ENSPNAP00000031916.2"/>
    </source>
</evidence>
<feature type="region of interest" description="Disordered" evidence="1">
    <location>
        <begin position="225"/>
        <end position="260"/>
    </location>
</feature>
<protein>
    <recommendedName>
        <fullName evidence="2">MRN complex-interacting protein N-terminal domain-containing protein</fullName>
    </recommendedName>
</protein>
<organism evidence="3 4">
    <name type="scientific">Pygocentrus nattereri</name>
    <name type="common">Red-bellied piranha</name>
    <dbReference type="NCBI Taxonomy" id="42514"/>
    <lineage>
        <taxon>Eukaryota</taxon>
        <taxon>Metazoa</taxon>
        <taxon>Chordata</taxon>
        <taxon>Craniata</taxon>
        <taxon>Vertebrata</taxon>
        <taxon>Euteleostomi</taxon>
        <taxon>Actinopterygii</taxon>
        <taxon>Neopterygii</taxon>
        <taxon>Teleostei</taxon>
        <taxon>Ostariophysi</taxon>
        <taxon>Characiformes</taxon>
        <taxon>Characoidei</taxon>
        <taxon>Pygocentrus</taxon>
    </lineage>
</organism>
<feature type="compositionally biased region" description="Basic and acidic residues" evidence="1">
    <location>
        <begin position="108"/>
        <end position="117"/>
    </location>
</feature>
<dbReference type="InterPro" id="IPR049472">
    <property type="entry name" value="MRNIP_N"/>
</dbReference>
<dbReference type="PANTHER" id="PTHR15863">
    <property type="entry name" value="MRN COMPLEX-INTERACTING PROTEIN"/>
    <property type="match status" value="1"/>
</dbReference>
<proteinExistence type="predicted"/>
<accession>A0A3B4E9I8</accession>
<reference evidence="3" key="2">
    <citation type="submission" date="2025-08" db="UniProtKB">
        <authorList>
            <consortium name="Ensembl"/>
        </authorList>
    </citation>
    <scope>IDENTIFICATION</scope>
</reference>
<dbReference type="Ensembl" id="ENSPNAT00000021331.2">
    <property type="protein sequence ID" value="ENSPNAP00000031916.2"/>
    <property type="gene ID" value="ENSPNAG00000003595.2"/>
</dbReference>
<dbReference type="OMA" id="SEECGYP"/>
<dbReference type="GO" id="GO:0005634">
    <property type="term" value="C:nucleus"/>
    <property type="evidence" value="ECO:0007669"/>
    <property type="project" value="TreeGrafter"/>
</dbReference>
<feature type="region of interest" description="Disordered" evidence="1">
    <location>
        <begin position="295"/>
        <end position="331"/>
    </location>
</feature>
<feature type="region of interest" description="Disordered" evidence="1">
    <location>
        <begin position="55"/>
        <end position="152"/>
    </location>
</feature>
<dbReference type="GO" id="GO:0007095">
    <property type="term" value="P:mitotic G2 DNA damage checkpoint signaling"/>
    <property type="evidence" value="ECO:0007669"/>
    <property type="project" value="TreeGrafter"/>
</dbReference>
<dbReference type="Pfam" id="PF15749">
    <property type="entry name" value="MRNIP"/>
    <property type="match status" value="1"/>
</dbReference>
<name>A0A3B4E9I8_PYGNA</name>
<feature type="compositionally biased region" description="Basic residues" evidence="1">
    <location>
        <begin position="118"/>
        <end position="127"/>
    </location>
</feature>
<keyword evidence="4" id="KW-1185">Reference proteome</keyword>
<sequence length="390" mass="43044">MVQEFHVLRCFSCQTFQVQQEYGRGTGADCRRHVQKLNSLRGELLEVENERAWTQWEKEDHEDEDSIGDEAQSCEQQDEVQVVSRWSKYVDQTGSGPEKDEEEEEDVYTERSRFRSHDKIRKRKKGFSSKDASGHYAVSEDDDPGTDPAHQMAKGIPFQAHQHSGSFRSPPLVGHSSRRWSPFTSTNSKTAASYICDSPAASLSCKHTGVYSGLNGTGGFGIGANEKPSAELATKHPPSVPASTSSHQRTSRTKLEAESSKWTRFLTSTSAKEELEDDDYAQMSSGVTDTEVAHLPSAPIPVPTPRSTGHPSREESACARAPLDDVPGLGNSSTTRVFEKLRHYNASTFTSKSAGSQSPVCLQLPPIKRPCPALSFSTLFHTDEDFDDAL</sequence>
<reference evidence="3" key="3">
    <citation type="submission" date="2025-09" db="UniProtKB">
        <authorList>
            <consortium name="Ensembl"/>
        </authorList>
    </citation>
    <scope>IDENTIFICATION</scope>
</reference>
<evidence type="ECO:0000259" key="2">
    <source>
        <dbReference type="Pfam" id="PF15749"/>
    </source>
</evidence>
<dbReference type="Proteomes" id="UP001501920">
    <property type="component" value="Chromosome 8"/>
</dbReference>
<gene>
    <name evidence="3" type="primary">MRNIP</name>
</gene>
<feature type="domain" description="MRN complex-interacting protein N-terminal" evidence="2">
    <location>
        <begin position="18"/>
        <end position="89"/>
    </location>
</feature>
<dbReference type="OrthoDB" id="5960226at2759"/>
<evidence type="ECO:0000256" key="1">
    <source>
        <dbReference type="SAM" id="MobiDB-lite"/>
    </source>
</evidence>
<evidence type="ECO:0000313" key="4">
    <source>
        <dbReference type="Proteomes" id="UP001501920"/>
    </source>
</evidence>
<dbReference type="PANTHER" id="PTHR15863:SF2">
    <property type="entry name" value="MRN COMPLEX-INTERACTING PROTEIN"/>
    <property type="match status" value="1"/>
</dbReference>
<reference evidence="3 4" key="1">
    <citation type="submission" date="2020-10" db="EMBL/GenBank/DDBJ databases">
        <title>Pygocentrus nattereri (red-bellied piranha) genome, fPygNat1, primary haplotype.</title>
        <authorList>
            <person name="Myers G."/>
            <person name="Meyer A."/>
            <person name="Karagic N."/>
            <person name="Pippel M."/>
            <person name="Winkler S."/>
            <person name="Tracey A."/>
            <person name="Wood J."/>
            <person name="Formenti G."/>
            <person name="Howe K."/>
            <person name="Fedrigo O."/>
            <person name="Jarvis E.D."/>
        </authorList>
    </citation>
    <scope>NUCLEOTIDE SEQUENCE [LARGE SCALE GENOMIC DNA]</scope>
</reference>
<dbReference type="GO" id="GO:0003682">
    <property type="term" value="F:chromatin binding"/>
    <property type="evidence" value="ECO:0007669"/>
    <property type="project" value="TreeGrafter"/>
</dbReference>
<dbReference type="GeneTree" id="ENSGT01120000277312"/>
<dbReference type="InterPro" id="IPR032739">
    <property type="entry name" value="MRNIP"/>
</dbReference>
<dbReference type="STRING" id="42514.ENSPNAP00000031916"/>
<feature type="region of interest" description="Disordered" evidence="1">
    <location>
        <begin position="161"/>
        <end position="180"/>
    </location>
</feature>
<dbReference type="AlphaFoldDB" id="A0A3B4E9I8"/>